<dbReference type="SMART" id="SM00481">
    <property type="entry name" value="POLIIIAc"/>
    <property type="match status" value="1"/>
</dbReference>
<dbReference type="Pfam" id="PF02811">
    <property type="entry name" value="PHP"/>
    <property type="match status" value="1"/>
</dbReference>
<dbReference type="EMBL" id="JBHSAO010000004">
    <property type="protein sequence ID" value="MFC4023587.1"/>
    <property type="molecule type" value="Genomic_DNA"/>
</dbReference>
<dbReference type="Gene3D" id="3.20.20.140">
    <property type="entry name" value="Metal-dependent hydrolases"/>
    <property type="match status" value="1"/>
</dbReference>
<evidence type="ECO:0000313" key="2">
    <source>
        <dbReference type="EMBL" id="MFC4023587.1"/>
    </source>
</evidence>
<gene>
    <name evidence="2" type="ORF">ACFOUV_07095</name>
</gene>
<dbReference type="RefSeq" id="WP_379496089.1">
    <property type="nucleotide sequence ID" value="NZ_JBHSAO010000004.1"/>
</dbReference>
<name>A0ABV8GUS8_9BACI</name>
<sequence length="275" mass="31557">MDRMELHIHSTFSDGEQTPEEILRLAKEENIQVLSFTDHDETGAYKQSRELASELGIQLIPGIELNTDGEDGELHILGYFFDHDHPRMVKHISWRKEERRRWAREIIDRLNELGYMVTFEDVDKYAYGDIIVRTHIASALYEKNYFPTSQAAYYSLLVKEKPAFITREPFSAEDAIALIKDCGGEAYLAHPGAYPFSINEENILSYGIDGIEVYHSKHSEQDVEYWKRFADIHHLLISGGSDSHGPASRNPFPIGSIQMDDISKKHWLGRVGSTR</sequence>
<organism evidence="2 3">
    <name type="scientific">Oceanobacillus longus</name>
    <dbReference type="NCBI Taxonomy" id="930120"/>
    <lineage>
        <taxon>Bacteria</taxon>
        <taxon>Bacillati</taxon>
        <taxon>Bacillota</taxon>
        <taxon>Bacilli</taxon>
        <taxon>Bacillales</taxon>
        <taxon>Bacillaceae</taxon>
        <taxon>Oceanobacillus</taxon>
    </lineage>
</organism>
<keyword evidence="3" id="KW-1185">Reference proteome</keyword>
<dbReference type="SUPFAM" id="SSF89550">
    <property type="entry name" value="PHP domain-like"/>
    <property type="match status" value="1"/>
</dbReference>
<feature type="domain" description="Polymerase/histidinol phosphatase N-terminal" evidence="1">
    <location>
        <begin position="4"/>
        <end position="69"/>
    </location>
</feature>
<comment type="caution">
    <text evidence="2">The sequence shown here is derived from an EMBL/GenBank/DDBJ whole genome shotgun (WGS) entry which is preliminary data.</text>
</comment>
<evidence type="ECO:0000313" key="3">
    <source>
        <dbReference type="Proteomes" id="UP001595772"/>
    </source>
</evidence>
<proteinExistence type="predicted"/>
<dbReference type="PANTHER" id="PTHR42924:SF3">
    <property type="entry name" value="POLYMERASE_HISTIDINOL PHOSPHATASE N-TERMINAL DOMAIN-CONTAINING PROTEIN"/>
    <property type="match status" value="1"/>
</dbReference>
<reference evidence="3" key="1">
    <citation type="journal article" date="2019" name="Int. J. Syst. Evol. Microbiol.">
        <title>The Global Catalogue of Microorganisms (GCM) 10K type strain sequencing project: providing services to taxonomists for standard genome sequencing and annotation.</title>
        <authorList>
            <consortium name="The Broad Institute Genomics Platform"/>
            <consortium name="The Broad Institute Genome Sequencing Center for Infectious Disease"/>
            <person name="Wu L."/>
            <person name="Ma J."/>
        </authorList>
    </citation>
    <scope>NUCLEOTIDE SEQUENCE [LARGE SCALE GENOMIC DNA]</scope>
    <source>
        <strain evidence="3">IBRC-M 10703</strain>
    </source>
</reference>
<dbReference type="InterPro" id="IPR004013">
    <property type="entry name" value="PHP_dom"/>
</dbReference>
<dbReference type="CDD" id="cd07438">
    <property type="entry name" value="PHP_HisPPase_AMP"/>
    <property type="match status" value="1"/>
</dbReference>
<dbReference type="InterPro" id="IPR052018">
    <property type="entry name" value="PHP_domain"/>
</dbReference>
<dbReference type="Proteomes" id="UP001595772">
    <property type="component" value="Unassembled WGS sequence"/>
</dbReference>
<dbReference type="InterPro" id="IPR003141">
    <property type="entry name" value="Pol/His_phosphatase_N"/>
</dbReference>
<evidence type="ECO:0000259" key="1">
    <source>
        <dbReference type="SMART" id="SM00481"/>
    </source>
</evidence>
<dbReference type="Gene3D" id="1.10.150.650">
    <property type="match status" value="1"/>
</dbReference>
<dbReference type="PANTHER" id="PTHR42924">
    <property type="entry name" value="EXONUCLEASE"/>
    <property type="match status" value="1"/>
</dbReference>
<protein>
    <submittedName>
        <fullName evidence="2">PHP domain-containing protein</fullName>
    </submittedName>
</protein>
<dbReference type="InterPro" id="IPR016195">
    <property type="entry name" value="Pol/histidinol_Pase-like"/>
</dbReference>
<accession>A0ABV8GUS8</accession>